<evidence type="ECO:0000313" key="3">
    <source>
        <dbReference type="Proteomes" id="UP001497522"/>
    </source>
</evidence>
<sequence>MRSDGGRRGRGRTSAWTLFFWRTQAGEAKGKGSRLQTLDSSGLCNRKGRQAGRQVGRQQGTFRLATNDRPFPYLAYSQKEKKRKVKKRKKGGKNSARMWYFFSRFWAWNPKP</sequence>
<reference evidence="2 3" key="1">
    <citation type="submission" date="2024-03" db="EMBL/GenBank/DDBJ databases">
        <authorList>
            <consortium name="ELIXIR-Norway"/>
            <consortium name="Elixir Norway"/>
        </authorList>
    </citation>
    <scope>NUCLEOTIDE SEQUENCE [LARGE SCALE GENOMIC DNA]</scope>
</reference>
<feature type="region of interest" description="Disordered" evidence="1">
    <location>
        <begin position="31"/>
        <end position="62"/>
    </location>
</feature>
<evidence type="ECO:0000313" key="2">
    <source>
        <dbReference type="EMBL" id="CAK9857538.1"/>
    </source>
</evidence>
<gene>
    <name evidence="2" type="ORF">CSSPJE1EN2_LOCUS533</name>
</gene>
<dbReference type="Proteomes" id="UP001497522">
    <property type="component" value="Chromosome 1"/>
</dbReference>
<proteinExistence type="predicted"/>
<name>A0ABP1A4X1_9BRYO</name>
<evidence type="ECO:0008006" key="4">
    <source>
        <dbReference type="Google" id="ProtNLM"/>
    </source>
</evidence>
<feature type="compositionally biased region" description="Low complexity" evidence="1">
    <location>
        <begin position="51"/>
        <end position="60"/>
    </location>
</feature>
<organism evidence="2 3">
    <name type="scientific">Sphagnum jensenii</name>
    <dbReference type="NCBI Taxonomy" id="128206"/>
    <lineage>
        <taxon>Eukaryota</taxon>
        <taxon>Viridiplantae</taxon>
        <taxon>Streptophyta</taxon>
        <taxon>Embryophyta</taxon>
        <taxon>Bryophyta</taxon>
        <taxon>Sphagnophytina</taxon>
        <taxon>Sphagnopsida</taxon>
        <taxon>Sphagnales</taxon>
        <taxon>Sphagnaceae</taxon>
        <taxon>Sphagnum</taxon>
    </lineage>
</organism>
<protein>
    <recommendedName>
        <fullName evidence="4">Secreted protein</fullName>
    </recommendedName>
</protein>
<dbReference type="EMBL" id="OZ023702">
    <property type="protein sequence ID" value="CAK9857538.1"/>
    <property type="molecule type" value="Genomic_DNA"/>
</dbReference>
<accession>A0ABP1A4X1</accession>
<keyword evidence="3" id="KW-1185">Reference proteome</keyword>
<evidence type="ECO:0000256" key="1">
    <source>
        <dbReference type="SAM" id="MobiDB-lite"/>
    </source>
</evidence>
<feature type="compositionally biased region" description="Polar residues" evidence="1">
    <location>
        <begin position="34"/>
        <end position="43"/>
    </location>
</feature>